<evidence type="ECO:0000256" key="5">
    <source>
        <dbReference type="ARBA" id="ARBA00023027"/>
    </source>
</evidence>
<dbReference type="Pfam" id="PF02146">
    <property type="entry name" value="SIR2"/>
    <property type="match status" value="1"/>
</dbReference>
<evidence type="ECO:0000313" key="10">
    <source>
        <dbReference type="Proteomes" id="UP001244341"/>
    </source>
</evidence>
<keyword evidence="5" id="KW-0520">NAD</keyword>
<gene>
    <name evidence="9" type="ORF">OEZ85_012040</name>
</gene>
<dbReference type="InterPro" id="IPR026591">
    <property type="entry name" value="Sirtuin_cat_small_dom_sf"/>
</dbReference>
<keyword evidence="10" id="KW-1185">Reference proteome</keyword>
<feature type="binding site" evidence="6">
    <location>
        <position position="304"/>
    </location>
    <ligand>
        <name>Zn(2+)</name>
        <dbReference type="ChEBI" id="CHEBI:29105"/>
    </ligand>
</feature>
<evidence type="ECO:0000256" key="4">
    <source>
        <dbReference type="ARBA" id="ARBA00022833"/>
    </source>
</evidence>
<dbReference type="SUPFAM" id="SSF52467">
    <property type="entry name" value="DHS-like NAD/FAD-binding domain"/>
    <property type="match status" value="1"/>
</dbReference>
<dbReference type="InterPro" id="IPR029035">
    <property type="entry name" value="DHS-like_NAD/FAD-binding_dom"/>
</dbReference>
<evidence type="ECO:0000256" key="6">
    <source>
        <dbReference type="PROSITE-ProRule" id="PRU00236"/>
    </source>
</evidence>
<protein>
    <recommendedName>
        <fullName evidence="8">Deacetylase sirtuin-type domain-containing protein</fullName>
    </recommendedName>
</protein>
<feature type="compositionally biased region" description="Low complexity" evidence="7">
    <location>
        <begin position="477"/>
        <end position="507"/>
    </location>
</feature>
<dbReference type="InterPro" id="IPR026590">
    <property type="entry name" value="Ssirtuin_cat_dom"/>
</dbReference>
<dbReference type="Gene3D" id="3.40.50.1220">
    <property type="entry name" value="TPP-binding domain"/>
    <property type="match status" value="1"/>
</dbReference>
<organism evidence="9 10">
    <name type="scientific">Tetradesmus obliquus</name>
    <name type="common">Green alga</name>
    <name type="synonym">Acutodesmus obliquus</name>
    <dbReference type="NCBI Taxonomy" id="3088"/>
    <lineage>
        <taxon>Eukaryota</taxon>
        <taxon>Viridiplantae</taxon>
        <taxon>Chlorophyta</taxon>
        <taxon>core chlorophytes</taxon>
        <taxon>Chlorophyceae</taxon>
        <taxon>CS clade</taxon>
        <taxon>Sphaeropleales</taxon>
        <taxon>Scenedesmaceae</taxon>
        <taxon>Tetradesmus</taxon>
    </lineage>
</organism>
<sequence length="507" mass="52787">MEHPPLTSAAVAPRPHSDDRPDAHDPSKGVRSRRSSLEEPTQPAAAAAAAGPGQDAIQAELEAAAAAAEKAIAKAAAEAEAKAVARAEAAAAAGGDDDDDDDEGLEAGDLDELVGMLERRLALGDDGSKALLQQLKREPVLPSLDLVGVAALISSGKARRIITMSGAGISVSAGIPDFRTPGTGLYSQLERFGLPEPEAVFSIGFFRKNPKPFHMLAKELFPGNYKPTPTHHFIRLLHDKGLLLRAFTQNIDSLEHEAGLPQSAVVAAHGNFDSAHCIKCHREHSLEHVKQAVFADDICHCTSCGGLVKPDIVFFGEQLPDRFYQRMEADFPACDLLLVMGTSLVVQPFASLIDAVPEHCPRLLINRERVGEGMGSMGLLGSLLGMGGGGGFCFEHDQGAYRDVLHLGDSDEGVRELCQLLGWEQELDALIAAAPEPSRAAARGVEGVVGDAAGSAAVVGESSSSSSGSGKVEGDWGSAEASGSSNAEGKPSEATGSSGSEAGASKM</sequence>
<feature type="domain" description="Deacetylase sirtuin-type" evidence="8">
    <location>
        <begin position="139"/>
        <end position="424"/>
    </location>
</feature>
<dbReference type="Gene3D" id="3.30.1600.10">
    <property type="entry name" value="SIR2/SIRT2 'Small Domain"/>
    <property type="match status" value="1"/>
</dbReference>
<dbReference type="CDD" id="cd01408">
    <property type="entry name" value="SIRT1"/>
    <property type="match status" value="1"/>
</dbReference>
<feature type="binding site" evidence="6">
    <location>
        <position position="280"/>
    </location>
    <ligand>
        <name>Zn(2+)</name>
        <dbReference type="ChEBI" id="CHEBI:29105"/>
    </ligand>
</feature>
<dbReference type="PANTHER" id="PTHR11085">
    <property type="entry name" value="NAD-DEPENDENT PROTEIN DEACYLASE SIRTUIN-5, MITOCHONDRIAL-RELATED"/>
    <property type="match status" value="1"/>
</dbReference>
<evidence type="ECO:0000256" key="1">
    <source>
        <dbReference type="ARBA" id="ARBA00001947"/>
    </source>
</evidence>
<keyword evidence="2" id="KW-0808">Transferase</keyword>
<dbReference type="PANTHER" id="PTHR11085:SF6">
    <property type="entry name" value="NAD-DEPENDENT PROTEIN DEACETYLASE SIRTUIN-2"/>
    <property type="match status" value="1"/>
</dbReference>
<feature type="region of interest" description="Disordered" evidence="7">
    <location>
        <begin position="1"/>
        <end position="53"/>
    </location>
</feature>
<feature type="binding site" evidence="6">
    <location>
        <position position="277"/>
    </location>
    <ligand>
        <name>Zn(2+)</name>
        <dbReference type="ChEBI" id="CHEBI:29105"/>
    </ligand>
</feature>
<keyword evidence="4 6" id="KW-0862">Zinc</keyword>
<dbReference type="PROSITE" id="PS50305">
    <property type="entry name" value="SIRTUIN"/>
    <property type="match status" value="1"/>
</dbReference>
<evidence type="ECO:0000256" key="2">
    <source>
        <dbReference type="ARBA" id="ARBA00022679"/>
    </source>
</evidence>
<dbReference type="Proteomes" id="UP001244341">
    <property type="component" value="Chromosome 3b"/>
</dbReference>
<dbReference type="InterPro" id="IPR050134">
    <property type="entry name" value="NAD-dep_sirtuin_deacylases"/>
</dbReference>
<name>A0ABY8TWX3_TETOB</name>
<evidence type="ECO:0000259" key="8">
    <source>
        <dbReference type="PROSITE" id="PS50305"/>
    </source>
</evidence>
<accession>A0ABY8TWX3</accession>
<evidence type="ECO:0000256" key="7">
    <source>
        <dbReference type="SAM" id="MobiDB-lite"/>
    </source>
</evidence>
<reference evidence="9 10" key="1">
    <citation type="submission" date="2023-05" db="EMBL/GenBank/DDBJ databases">
        <title>A 100% complete, gapless, phased diploid assembly of the Scenedesmus obliquus UTEX 3031 genome.</title>
        <authorList>
            <person name="Biondi T.C."/>
            <person name="Hanschen E.R."/>
            <person name="Kwon T."/>
            <person name="Eng W."/>
            <person name="Kruse C.P.S."/>
            <person name="Koehler S.I."/>
            <person name="Kunde Y."/>
            <person name="Gleasner C.D."/>
            <person name="You Mak K.T."/>
            <person name="Polle J."/>
            <person name="Hovde B.T."/>
            <person name="Starkenburg S.R."/>
        </authorList>
    </citation>
    <scope>NUCLEOTIDE SEQUENCE [LARGE SCALE GENOMIC DNA]</scope>
    <source>
        <strain evidence="9 10">DOE0152z</strain>
    </source>
</reference>
<evidence type="ECO:0000313" key="9">
    <source>
        <dbReference type="EMBL" id="WIA11958.1"/>
    </source>
</evidence>
<feature type="compositionally biased region" description="Basic and acidic residues" evidence="7">
    <location>
        <begin position="15"/>
        <end position="28"/>
    </location>
</feature>
<evidence type="ECO:0000256" key="3">
    <source>
        <dbReference type="ARBA" id="ARBA00022723"/>
    </source>
</evidence>
<feature type="binding site" evidence="6">
    <location>
        <position position="299"/>
    </location>
    <ligand>
        <name>Zn(2+)</name>
        <dbReference type="ChEBI" id="CHEBI:29105"/>
    </ligand>
</feature>
<dbReference type="EMBL" id="CP126210">
    <property type="protein sequence ID" value="WIA11958.1"/>
    <property type="molecule type" value="Genomic_DNA"/>
</dbReference>
<feature type="active site" description="Proton acceptor" evidence="6">
    <location>
        <position position="269"/>
    </location>
</feature>
<comment type="cofactor">
    <cofactor evidence="1">
        <name>Zn(2+)</name>
        <dbReference type="ChEBI" id="CHEBI:29105"/>
    </cofactor>
</comment>
<feature type="region of interest" description="Disordered" evidence="7">
    <location>
        <begin position="457"/>
        <end position="507"/>
    </location>
</feature>
<keyword evidence="3 6" id="KW-0479">Metal-binding</keyword>
<dbReference type="InterPro" id="IPR003000">
    <property type="entry name" value="Sirtuin"/>
</dbReference>
<proteinExistence type="predicted"/>
<feature type="compositionally biased region" description="Low complexity" evidence="7">
    <location>
        <begin position="457"/>
        <end position="470"/>
    </location>
</feature>